<evidence type="ECO:0000313" key="3">
    <source>
        <dbReference type="Proteomes" id="UP000289734"/>
    </source>
</evidence>
<feature type="signal peptide" evidence="1">
    <location>
        <begin position="1"/>
        <end position="19"/>
    </location>
</feature>
<protein>
    <submittedName>
        <fullName evidence="2">Uncharacterized protein</fullName>
    </submittedName>
</protein>
<feature type="chain" id="PRO_5020522908" evidence="1">
    <location>
        <begin position="20"/>
        <end position="180"/>
    </location>
</feature>
<comment type="caution">
    <text evidence="2">The sequence shown here is derived from an EMBL/GenBank/DDBJ whole genome shotgun (WGS) entry which is preliminary data.</text>
</comment>
<dbReference type="EMBL" id="SBKQ01000006">
    <property type="protein sequence ID" value="RXR32615.1"/>
    <property type="molecule type" value="Genomic_DNA"/>
</dbReference>
<keyword evidence="3" id="KW-1185">Reference proteome</keyword>
<dbReference type="OrthoDB" id="1356195at2"/>
<dbReference type="RefSeq" id="WP_129464140.1">
    <property type="nucleotide sequence ID" value="NZ_SBKQ01000006.1"/>
</dbReference>
<proteinExistence type="predicted"/>
<keyword evidence="1" id="KW-0732">Signal</keyword>
<organism evidence="2 3">
    <name type="scientific">Flavobacterium piscinae</name>
    <dbReference type="NCBI Taxonomy" id="2506424"/>
    <lineage>
        <taxon>Bacteria</taxon>
        <taxon>Pseudomonadati</taxon>
        <taxon>Bacteroidota</taxon>
        <taxon>Flavobacteriia</taxon>
        <taxon>Flavobacteriales</taxon>
        <taxon>Flavobacteriaceae</taxon>
        <taxon>Flavobacterium</taxon>
    </lineage>
</organism>
<accession>A0A4Q1KSG3</accession>
<sequence>MKINYLLFGLLFFSFFGFAQNAGFSKKSMKANFSAETLQAYQESSFSKVNDFYEYAQLLTNPTISNDLKEEIITAIFSLYKENYNASIINFLSSEKEKISLAEFLKLLENEKNIQFKTKKKKEKVQFFNDYWINHYYLEIERNKQITIVEIKQKVFFSENLKSFGENQKEVWSVYLGEMK</sequence>
<dbReference type="AlphaFoldDB" id="A0A4Q1KSG3"/>
<evidence type="ECO:0000256" key="1">
    <source>
        <dbReference type="SAM" id="SignalP"/>
    </source>
</evidence>
<dbReference type="Proteomes" id="UP000289734">
    <property type="component" value="Unassembled WGS sequence"/>
</dbReference>
<evidence type="ECO:0000313" key="2">
    <source>
        <dbReference type="EMBL" id="RXR32615.1"/>
    </source>
</evidence>
<reference evidence="3" key="1">
    <citation type="submission" date="2019-01" db="EMBL/GenBank/DDBJ databases">
        <title>Cytophagaceae bacterium strain CAR-16.</title>
        <authorList>
            <person name="Chen W.-M."/>
        </authorList>
    </citation>
    <scope>NUCLEOTIDE SEQUENCE [LARGE SCALE GENOMIC DNA]</scope>
    <source>
        <strain evidence="3">ICH-30</strain>
    </source>
</reference>
<name>A0A4Q1KSG3_9FLAO</name>
<gene>
    <name evidence="2" type="ORF">EQG68_07245</name>
</gene>